<evidence type="ECO:0000313" key="1">
    <source>
        <dbReference type="EMBL" id="MDO9713073.1"/>
    </source>
</evidence>
<dbReference type="Proteomes" id="UP001243009">
    <property type="component" value="Unassembled WGS sequence"/>
</dbReference>
<dbReference type="EMBL" id="JAUTWS010000069">
    <property type="protein sequence ID" value="MDO9713073.1"/>
    <property type="molecule type" value="Genomic_DNA"/>
</dbReference>
<sequence>MRAGALTLRPRLVPTEAAGQAQVAALLLTEAALPEAEQIASALAGRGIPLIATSPSALDGSRVVMAVRSEPRVEILVSRAAAQAAGVTFSAAFRMMIQER</sequence>
<proteinExistence type="predicted"/>
<dbReference type="RefSeq" id="WP_305107933.1">
    <property type="nucleotide sequence ID" value="NZ_JAUTWS010000069.1"/>
</dbReference>
<keyword evidence="2" id="KW-1185">Reference proteome</keyword>
<name>A0ABT9EA70_9PROT</name>
<reference evidence="1 2" key="1">
    <citation type="submission" date="2023-08" db="EMBL/GenBank/DDBJ databases">
        <title>The draft genome sequence of Paracraurococcus sp. LOR1-02.</title>
        <authorList>
            <person name="Kingkaew E."/>
            <person name="Tanasupawat S."/>
        </authorList>
    </citation>
    <scope>NUCLEOTIDE SEQUENCE [LARGE SCALE GENOMIC DNA]</scope>
    <source>
        <strain evidence="1 2">LOR1-02</strain>
    </source>
</reference>
<evidence type="ECO:0000313" key="2">
    <source>
        <dbReference type="Proteomes" id="UP001243009"/>
    </source>
</evidence>
<organism evidence="1 2">
    <name type="scientific">Paracraurococcus lichenis</name>
    <dbReference type="NCBI Taxonomy" id="3064888"/>
    <lineage>
        <taxon>Bacteria</taxon>
        <taxon>Pseudomonadati</taxon>
        <taxon>Pseudomonadota</taxon>
        <taxon>Alphaproteobacteria</taxon>
        <taxon>Acetobacterales</taxon>
        <taxon>Roseomonadaceae</taxon>
        <taxon>Paracraurococcus</taxon>
    </lineage>
</organism>
<protein>
    <submittedName>
        <fullName evidence="1">YfiR/HmsC family protein</fullName>
    </submittedName>
</protein>
<gene>
    <name evidence="1" type="ORF">Q7A36_32395</name>
</gene>
<accession>A0ABT9EA70</accession>
<comment type="caution">
    <text evidence="1">The sequence shown here is derived from an EMBL/GenBank/DDBJ whole genome shotgun (WGS) entry which is preliminary data.</text>
</comment>